<dbReference type="OrthoDB" id="5869162at2759"/>
<gene>
    <name evidence="1" type="primary">Acey_s0016.g2991</name>
    <name evidence="1" type="ORF">Y032_0016g2991</name>
</gene>
<evidence type="ECO:0000313" key="2">
    <source>
        <dbReference type="Proteomes" id="UP000024635"/>
    </source>
</evidence>
<reference evidence="2" key="1">
    <citation type="journal article" date="2015" name="Nat. Genet.">
        <title>The genome and transcriptome of the zoonotic hookworm Ancylostoma ceylanicum identify infection-specific gene families.</title>
        <authorList>
            <person name="Schwarz E.M."/>
            <person name="Hu Y."/>
            <person name="Antoshechkin I."/>
            <person name="Miller M.M."/>
            <person name="Sternberg P.W."/>
            <person name="Aroian R.V."/>
        </authorList>
    </citation>
    <scope>NUCLEOTIDE SEQUENCE</scope>
    <source>
        <strain evidence="2">HY135</strain>
    </source>
</reference>
<organism evidence="1 2">
    <name type="scientific">Ancylostoma ceylanicum</name>
    <dbReference type="NCBI Taxonomy" id="53326"/>
    <lineage>
        <taxon>Eukaryota</taxon>
        <taxon>Metazoa</taxon>
        <taxon>Ecdysozoa</taxon>
        <taxon>Nematoda</taxon>
        <taxon>Chromadorea</taxon>
        <taxon>Rhabditida</taxon>
        <taxon>Rhabditina</taxon>
        <taxon>Rhabditomorpha</taxon>
        <taxon>Strongyloidea</taxon>
        <taxon>Ancylostomatidae</taxon>
        <taxon>Ancylostomatinae</taxon>
        <taxon>Ancylostoma</taxon>
    </lineage>
</organism>
<keyword evidence="2" id="KW-1185">Reference proteome</keyword>
<accession>A0A016V5A5</accession>
<proteinExistence type="predicted"/>
<dbReference type="InterPro" id="IPR009667">
    <property type="entry name" value="DUF1258"/>
</dbReference>
<name>A0A016V5A5_9BILA</name>
<dbReference type="Proteomes" id="UP000024635">
    <property type="component" value="Unassembled WGS sequence"/>
</dbReference>
<dbReference type="EMBL" id="JARK01001352">
    <property type="protein sequence ID" value="EYC22859.1"/>
    <property type="molecule type" value="Genomic_DNA"/>
</dbReference>
<dbReference type="AlphaFoldDB" id="A0A016V5A5"/>
<dbReference type="STRING" id="53326.A0A016V5A5"/>
<evidence type="ECO:0000313" key="1">
    <source>
        <dbReference type="EMBL" id="EYC22859.1"/>
    </source>
</evidence>
<sequence length="696" mass="79825">MKAELLDKYDYTKYYFCNECNTILHGSKSICTKRGCRLRGIVPKRCRFSKRTSLHLVRITPQLVTVLKNNLDLLVEVHRKIHENQNGDRTVLSESTDFDVYRNDIESFEDFRNHRLNLLLTLSTDGVTFKKLSRSQAWPLYLRIEGLPYHEKNRYENIILSGILFCRRTPSEATLNSLFCRLREELTDLAPGLAVLDGDGTAWSLFPTVTSGVIDFSGLKILFNSPSWNSTFGCHLCTLAGEKVANRICWYTEHPRIEDRRTRTSILRDASAQLNGLSKRTGLMNFISMERFRPDSLHLISEGITCDLFRELFQNNAKTTELRVKRDFLRVIIEAIQRTPNNTHASRFILGVEDLSGMTGSEKDSLMFVLFPLLAAENLCDRPVGCACIASYWLLVRILERTNEFCSGSIAKAVSISTALKQLWAAISKQIFTLKLHCLIDHCILQDLPYAGSPFHWSASPFERIHQQLQLRAAQGKSNCEASLIQNFVLRKKFLRLFREEARYCNHPLFLKLHDKLAKNTRNRFPINIPLNTDWFLPSHSEVCFNALKSEHKAALIHLQHLLFSSRLCNNGKVFSSSYYWKRKSDTVQHVVCLKEREAISFANVVVFAYDPSSGSCNVLVEELELIDPFSQLENFLHNDDHEARIPAVNAVHLVQTFNNFFMLCSGQHLVLKNALDIIGPATYVEFRGKRYVSRL</sequence>
<comment type="caution">
    <text evidence="1">The sequence shown here is derived from an EMBL/GenBank/DDBJ whole genome shotgun (WGS) entry which is preliminary data.</text>
</comment>
<protein>
    <submittedName>
        <fullName evidence="1">Uncharacterized protein</fullName>
    </submittedName>
</protein>
<dbReference type="Pfam" id="PF06869">
    <property type="entry name" value="DUF1258"/>
    <property type="match status" value="1"/>
</dbReference>